<organism evidence="10 11">
    <name type="scientific">Microbacterium caowuchunii</name>
    <dbReference type="NCBI Taxonomy" id="2614638"/>
    <lineage>
        <taxon>Bacteria</taxon>
        <taxon>Bacillati</taxon>
        <taxon>Actinomycetota</taxon>
        <taxon>Actinomycetes</taxon>
        <taxon>Micrococcales</taxon>
        <taxon>Microbacteriaceae</taxon>
        <taxon>Microbacterium</taxon>
    </lineage>
</organism>
<dbReference type="AlphaFoldDB" id="A0A5N0THB3"/>
<sequence length="428" mass="44651">MSTTDLPRLDAAALRADFPILDQSIGGERLVYLDSAATSQKPREVVDAEVAFLTRANSAVHRGAHTLAAEATELFEDARTAVAGFVGAEPENLVWTSGATMSLNLVAYAIGNATAGRGAPASARFALEPGDEIVVTEIEHHANLIPWQELAARTGAVLRHIPVHDDGTLDMDAAAALIGERTRIVAVTHVSNVLGIVNPVADLVALARAVGALTVLDACQSAPHLPLDLPALGVDLAAFSGHKMMGPYGVGALYGRTNVLDALPAFLTGGSMVTTVTLDESEFLPAPQKFEAGTQPVSQAVALAAAARYLDRLGMAAVHAHEREIGRRMMSGLRGIPGVRLLGDADGAERIGVASFEVEGVHAHDVGQFLDARGIAVRVGHHCAKPLHARFGLTASVRASASVFTTEDDIDALIDGVSAVRAYFGVDA</sequence>
<proteinExistence type="inferred from homology"/>
<dbReference type="CDD" id="cd06453">
    <property type="entry name" value="SufS_like"/>
    <property type="match status" value="1"/>
</dbReference>
<evidence type="ECO:0000256" key="3">
    <source>
        <dbReference type="ARBA" id="ARBA00012239"/>
    </source>
</evidence>
<evidence type="ECO:0000259" key="9">
    <source>
        <dbReference type="Pfam" id="PF00266"/>
    </source>
</evidence>
<dbReference type="InterPro" id="IPR015422">
    <property type="entry name" value="PyrdxlP-dep_Trfase_small"/>
</dbReference>
<comment type="catalytic activity">
    <reaction evidence="6 8">
        <text>(sulfur carrier)-H + L-cysteine = (sulfur carrier)-SH + L-alanine</text>
        <dbReference type="Rhea" id="RHEA:43892"/>
        <dbReference type="Rhea" id="RHEA-COMP:14737"/>
        <dbReference type="Rhea" id="RHEA-COMP:14739"/>
        <dbReference type="ChEBI" id="CHEBI:29917"/>
        <dbReference type="ChEBI" id="CHEBI:35235"/>
        <dbReference type="ChEBI" id="CHEBI:57972"/>
        <dbReference type="ChEBI" id="CHEBI:64428"/>
        <dbReference type="EC" id="2.8.1.7"/>
    </reaction>
</comment>
<keyword evidence="11" id="KW-1185">Reference proteome</keyword>
<dbReference type="Pfam" id="PF00266">
    <property type="entry name" value="Aminotran_5"/>
    <property type="match status" value="1"/>
</dbReference>
<dbReference type="PROSITE" id="PS00595">
    <property type="entry name" value="AA_TRANSFER_CLASS_5"/>
    <property type="match status" value="1"/>
</dbReference>
<evidence type="ECO:0000256" key="2">
    <source>
        <dbReference type="ARBA" id="ARBA00010447"/>
    </source>
</evidence>
<dbReference type="PANTHER" id="PTHR43586:SF8">
    <property type="entry name" value="CYSTEINE DESULFURASE 1, CHLOROPLASTIC"/>
    <property type="match status" value="1"/>
</dbReference>
<comment type="cofactor">
    <cofactor evidence="1 7">
        <name>pyridoxal 5'-phosphate</name>
        <dbReference type="ChEBI" id="CHEBI:597326"/>
    </cofactor>
</comment>
<comment type="function">
    <text evidence="8">Catalyzes the removal of elemental sulfur and selenium atoms from L-cysteine, L-cystine, L-selenocysteine, and L-selenocystine to produce L-alanine.</text>
</comment>
<dbReference type="GO" id="GO:0006534">
    <property type="term" value="P:cysteine metabolic process"/>
    <property type="evidence" value="ECO:0007669"/>
    <property type="project" value="UniProtKB-UniRule"/>
</dbReference>
<accession>A0A5N0THB3</accession>
<dbReference type="GO" id="GO:0030170">
    <property type="term" value="F:pyridoxal phosphate binding"/>
    <property type="evidence" value="ECO:0007669"/>
    <property type="project" value="UniProtKB-UniRule"/>
</dbReference>
<evidence type="ECO:0000256" key="6">
    <source>
        <dbReference type="ARBA" id="ARBA00050776"/>
    </source>
</evidence>
<protein>
    <recommendedName>
        <fullName evidence="3 8">Cysteine desulfurase</fullName>
        <ecNumber evidence="3 8">2.8.1.7</ecNumber>
    </recommendedName>
</protein>
<dbReference type="InterPro" id="IPR015421">
    <property type="entry name" value="PyrdxlP-dep_Trfase_major"/>
</dbReference>
<dbReference type="InterPro" id="IPR000192">
    <property type="entry name" value="Aminotrans_V_dom"/>
</dbReference>
<dbReference type="EMBL" id="VYUY01000007">
    <property type="protein sequence ID" value="KAA9134553.1"/>
    <property type="molecule type" value="Genomic_DNA"/>
</dbReference>
<dbReference type="InterPro" id="IPR010970">
    <property type="entry name" value="Cys_dSase_SufS"/>
</dbReference>
<keyword evidence="4 8" id="KW-0808">Transferase</keyword>
<dbReference type="Proteomes" id="UP000326838">
    <property type="component" value="Unassembled WGS sequence"/>
</dbReference>
<evidence type="ECO:0000256" key="4">
    <source>
        <dbReference type="ARBA" id="ARBA00022679"/>
    </source>
</evidence>
<dbReference type="InterPro" id="IPR020578">
    <property type="entry name" value="Aminotrans_V_PyrdxlP_BS"/>
</dbReference>
<feature type="domain" description="Aminotransferase class V" evidence="9">
    <location>
        <begin position="31"/>
        <end position="413"/>
    </location>
</feature>
<dbReference type="Gene3D" id="3.40.640.10">
    <property type="entry name" value="Type I PLP-dependent aspartate aminotransferase-like (Major domain)"/>
    <property type="match status" value="1"/>
</dbReference>
<keyword evidence="5 8" id="KW-0663">Pyridoxal phosphate</keyword>
<dbReference type="PANTHER" id="PTHR43586">
    <property type="entry name" value="CYSTEINE DESULFURASE"/>
    <property type="match status" value="1"/>
</dbReference>
<evidence type="ECO:0000256" key="8">
    <source>
        <dbReference type="RuleBase" id="RU004506"/>
    </source>
</evidence>
<dbReference type="RefSeq" id="WP_150892850.1">
    <property type="nucleotide sequence ID" value="NZ_VYUY01000007.1"/>
</dbReference>
<name>A0A5N0THB3_9MICO</name>
<dbReference type="EC" id="2.8.1.7" evidence="3 8"/>
<gene>
    <name evidence="10" type="primary">sufS</name>
    <name evidence="10" type="ORF">F6B40_07290</name>
</gene>
<evidence type="ECO:0000256" key="5">
    <source>
        <dbReference type="ARBA" id="ARBA00022898"/>
    </source>
</evidence>
<evidence type="ECO:0000256" key="1">
    <source>
        <dbReference type="ARBA" id="ARBA00001933"/>
    </source>
</evidence>
<evidence type="ECO:0000313" key="11">
    <source>
        <dbReference type="Proteomes" id="UP000326838"/>
    </source>
</evidence>
<comment type="caution">
    <text evidence="10">The sequence shown here is derived from an EMBL/GenBank/DDBJ whole genome shotgun (WGS) entry which is preliminary data.</text>
</comment>
<dbReference type="Gene3D" id="3.90.1150.10">
    <property type="entry name" value="Aspartate Aminotransferase, domain 1"/>
    <property type="match status" value="1"/>
</dbReference>
<comment type="similarity">
    <text evidence="2 8">Belongs to the class-V pyridoxal-phosphate-dependent aminotransferase family. Csd subfamily.</text>
</comment>
<dbReference type="GO" id="GO:0031071">
    <property type="term" value="F:cysteine desulfurase activity"/>
    <property type="evidence" value="ECO:0007669"/>
    <property type="project" value="UniProtKB-UniRule"/>
</dbReference>
<dbReference type="NCBIfam" id="TIGR01979">
    <property type="entry name" value="sufS"/>
    <property type="match status" value="1"/>
</dbReference>
<reference evidence="11" key="1">
    <citation type="submission" date="2019-09" db="EMBL/GenBank/DDBJ databases">
        <title>Mumia zhuanghuii sp. nov. isolated from the intestinal contents of plateau pika (Ochotona curzoniae) in the Qinghai-Tibet plateau of China.</title>
        <authorList>
            <person name="Tian Z."/>
        </authorList>
    </citation>
    <scope>NUCLEOTIDE SEQUENCE [LARGE SCALE GENOMIC DNA]</scope>
    <source>
        <strain evidence="11">L-033</strain>
    </source>
</reference>
<evidence type="ECO:0000313" key="10">
    <source>
        <dbReference type="EMBL" id="KAA9134553.1"/>
    </source>
</evidence>
<dbReference type="InterPro" id="IPR015424">
    <property type="entry name" value="PyrdxlP-dep_Trfase"/>
</dbReference>
<dbReference type="SUPFAM" id="SSF53383">
    <property type="entry name" value="PLP-dependent transferases"/>
    <property type="match status" value="1"/>
</dbReference>
<evidence type="ECO:0000256" key="7">
    <source>
        <dbReference type="RuleBase" id="RU004504"/>
    </source>
</evidence>